<reference evidence="1" key="1">
    <citation type="submission" date="2020-05" db="EMBL/GenBank/DDBJ databases">
        <authorList>
            <person name="Brown S."/>
            <person name="Huntemann M."/>
            <person name="Clum A."/>
            <person name="Spunde A."/>
            <person name="Palaniappan K."/>
            <person name="Ritter S."/>
            <person name="Mikhailova N."/>
            <person name="Chen I.-M."/>
            <person name="Stamatis D."/>
            <person name="Reddy T."/>
            <person name="O'Malley R."/>
            <person name="Daum C."/>
            <person name="Shapiro N."/>
            <person name="Ivanova N."/>
            <person name="Kyrpides N."/>
            <person name="Woyke T."/>
        </authorList>
    </citation>
    <scope>NUCLEOTIDE SEQUENCE</scope>
    <source>
        <strain evidence="1">DJ080</strain>
    </source>
</reference>
<name>A0AAX0AZ77_CLOBE</name>
<dbReference type="AlphaFoldDB" id="A0AAX0AZ77"/>
<dbReference type="EMBL" id="JABSWW010000001">
    <property type="protein sequence ID" value="NRT87987.1"/>
    <property type="molecule type" value="Genomic_DNA"/>
</dbReference>
<reference evidence="1" key="2">
    <citation type="journal article" date="2022" name="Nat. Biotechnol.">
        <title>Carbon-negative production of acetone and isopropanol by gas fermentation at industrial pilot scale.</title>
        <authorList>
            <person name="Liew F.E."/>
            <person name="Nogle R."/>
            <person name="Abdalla T."/>
            <person name="Rasor B.J."/>
            <person name="Canter C."/>
            <person name="Jensen R.O."/>
            <person name="Wang L."/>
            <person name="Strutz J."/>
            <person name="Chirania P."/>
            <person name="De Tissera S."/>
            <person name="Mueller A.P."/>
            <person name="Ruan Z."/>
            <person name="Gao A."/>
            <person name="Tran L."/>
            <person name="Engle N.L."/>
            <person name="Bromley J.C."/>
            <person name="Daniell J."/>
            <person name="Conrado R."/>
            <person name="Tschaplinski T.J."/>
            <person name="Giannone R.J."/>
            <person name="Hettich R.L."/>
            <person name="Karim A.S."/>
            <person name="Simpson S.D."/>
            <person name="Brown S.D."/>
            <person name="Leang C."/>
            <person name="Jewett M.C."/>
            <person name="Kopke M."/>
        </authorList>
    </citation>
    <scope>NUCLEOTIDE SEQUENCE</scope>
    <source>
        <strain evidence="1">DJ080</strain>
    </source>
</reference>
<organism evidence="1 2">
    <name type="scientific">Clostridium beijerinckii</name>
    <name type="common">Clostridium MP</name>
    <dbReference type="NCBI Taxonomy" id="1520"/>
    <lineage>
        <taxon>Bacteria</taxon>
        <taxon>Bacillati</taxon>
        <taxon>Bacillota</taxon>
        <taxon>Clostridia</taxon>
        <taxon>Eubacteriales</taxon>
        <taxon>Clostridiaceae</taxon>
        <taxon>Clostridium</taxon>
    </lineage>
</organism>
<dbReference type="RefSeq" id="WP_241407582.1">
    <property type="nucleotide sequence ID" value="NZ_JABSWK010000001.1"/>
</dbReference>
<evidence type="ECO:0000313" key="2">
    <source>
        <dbReference type="Proteomes" id="UP001193748"/>
    </source>
</evidence>
<accession>A0AAX0AZ77</accession>
<evidence type="ECO:0000313" key="1">
    <source>
        <dbReference type="EMBL" id="NRT87987.1"/>
    </source>
</evidence>
<comment type="caution">
    <text evidence="1">The sequence shown here is derived from an EMBL/GenBank/DDBJ whole genome shotgun (WGS) entry which is preliminary data.</text>
</comment>
<proteinExistence type="predicted"/>
<sequence>MISNLGGSDEGLLDGVRKMKYEEYFEQICSSDMSDWCYEDDIGVYLYRNNIDIIIKNDIKWLENSDDTCYEDWTSIFPNKHAYNKRFILKYREQIIKVVYGVFVDACTCFIPFPDKKMNITKQQYEIGKIINSFITSDEKFESYLLKAKINIISE</sequence>
<dbReference type="Proteomes" id="UP001193748">
    <property type="component" value="Unassembled WGS sequence"/>
</dbReference>
<protein>
    <submittedName>
        <fullName evidence="1">Uncharacterized protein</fullName>
    </submittedName>
</protein>
<gene>
    <name evidence="1" type="ORF">B0H41_001666</name>
</gene>